<reference evidence="2 3" key="1">
    <citation type="submission" date="2018-11" db="EMBL/GenBank/DDBJ databases">
        <authorList>
            <consortium name="Pathogen Informatics"/>
        </authorList>
    </citation>
    <scope>NUCLEOTIDE SEQUENCE [LARGE SCALE GENOMIC DNA]</scope>
</reference>
<accession>A0A3P8ECX8</accession>
<dbReference type="AlphaFoldDB" id="A0A183G3U9"/>
<dbReference type="WBParaSite" id="HPBE_0001612201-mRNA-1">
    <property type="protein sequence ID" value="HPBE_0001612201-mRNA-1"/>
    <property type="gene ID" value="HPBE_0001612201"/>
</dbReference>
<dbReference type="EMBL" id="UZAH01029236">
    <property type="protein sequence ID" value="VDP05016.1"/>
    <property type="molecule type" value="Genomic_DNA"/>
</dbReference>
<accession>A0A183G3U9</accession>
<organism evidence="3 4">
    <name type="scientific">Heligmosomoides polygyrus</name>
    <name type="common">Parasitic roundworm</name>
    <dbReference type="NCBI Taxonomy" id="6339"/>
    <lineage>
        <taxon>Eukaryota</taxon>
        <taxon>Metazoa</taxon>
        <taxon>Ecdysozoa</taxon>
        <taxon>Nematoda</taxon>
        <taxon>Chromadorea</taxon>
        <taxon>Rhabditida</taxon>
        <taxon>Rhabditina</taxon>
        <taxon>Rhabditomorpha</taxon>
        <taxon>Strongyloidea</taxon>
        <taxon>Heligmosomidae</taxon>
        <taxon>Heligmosomoides</taxon>
    </lineage>
</organism>
<evidence type="ECO:0000256" key="1">
    <source>
        <dbReference type="SAM" id="MobiDB-lite"/>
    </source>
</evidence>
<gene>
    <name evidence="2" type="ORF">HPBE_LOCUS16121</name>
</gene>
<proteinExistence type="predicted"/>
<keyword evidence="3" id="KW-1185">Reference proteome</keyword>
<evidence type="ECO:0000313" key="3">
    <source>
        <dbReference type="Proteomes" id="UP000050761"/>
    </source>
</evidence>
<protein>
    <submittedName>
        <fullName evidence="2 4">Uncharacterized protein</fullName>
    </submittedName>
</protein>
<name>A0A183G3U9_HELPZ</name>
<evidence type="ECO:0000313" key="2">
    <source>
        <dbReference type="EMBL" id="VDP05016.1"/>
    </source>
</evidence>
<sequence length="118" mass="13388">MPFVVELDKMVGFQLVLKSNDGEQARVEQSEAAPTVACTRYQVPGSDFPPRPSKPSIPPVSVNRYQTTQTFATSPFKRRGVESHFAVWEGYSADLFIDWPPQLMVWPNMPSQRLYDIP</sequence>
<feature type="compositionally biased region" description="Pro residues" evidence="1">
    <location>
        <begin position="47"/>
        <end position="58"/>
    </location>
</feature>
<dbReference type="Proteomes" id="UP000050761">
    <property type="component" value="Unassembled WGS sequence"/>
</dbReference>
<feature type="region of interest" description="Disordered" evidence="1">
    <location>
        <begin position="42"/>
        <end position="64"/>
    </location>
</feature>
<reference evidence="4" key="2">
    <citation type="submission" date="2019-09" db="UniProtKB">
        <authorList>
            <consortium name="WormBaseParasite"/>
        </authorList>
    </citation>
    <scope>IDENTIFICATION</scope>
</reference>
<evidence type="ECO:0000313" key="4">
    <source>
        <dbReference type="WBParaSite" id="HPBE_0001612201-mRNA-1"/>
    </source>
</evidence>